<dbReference type="Pfam" id="PF06470">
    <property type="entry name" value="SMC_hinge"/>
    <property type="match status" value="1"/>
</dbReference>
<evidence type="ECO:0000256" key="9">
    <source>
        <dbReference type="ARBA" id="ARBA00023306"/>
    </source>
</evidence>
<evidence type="ECO:0000259" key="12">
    <source>
        <dbReference type="SMART" id="SM00968"/>
    </source>
</evidence>
<feature type="region of interest" description="Disordered" evidence="11">
    <location>
        <begin position="306"/>
        <end position="329"/>
    </location>
</feature>
<comment type="similarity">
    <text evidence="3">Belongs to the SMC family. SMC1 subfamily.</text>
</comment>
<dbReference type="SUPFAM" id="SSF75553">
    <property type="entry name" value="Smc hinge domain"/>
    <property type="match status" value="1"/>
</dbReference>
<dbReference type="GO" id="GO:0016887">
    <property type="term" value="F:ATP hydrolysis activity"/>
    <property type="evidence" value="ECO:0007669"/>
    <property type="project" value="InterPro"/>
</dbReference>
<feature type="region of interest" description="Disordered" evidence="11">
    <location>
        <begin position="1724"/>
        <end position="1748"/>
    </location>
</feature>
<name>A0A8I2YUW9_9AGAM</name>
<keyword evidence="5" id="KW-0132">Cell division</keyword>
<feature type="coiled-coil region" evidence="10">
    <location>
        <begin position="1030"/>
        <end position="1071"/>
    </location>
</feature>
<dbReference type="SMART" id="SM00968">
    <property type="entry name" value="SMC_hinge"/>
    <property type="match status" value="1"/>
</dbReference>
<keyword evidence="6" id="KW-0498">Mitosis</keyword>
<feature type="region of interest" description="Disordered" evidence="11">
    <location>
        <begin position="2095"/>
        <end position="2138"/>
    </location>
</feature>
<evidence type="ECO:0000313" key="14">
    <source>
        <dbReference type="Proteomes" id="UP000683000"/>
    </source>
</evidence>
<protein>
    <recommendedName>
        <fullName evidence="12">SMC hinge domain-containing protein</fullName>
    </recommendedName>
</protein>
<dbReference type="InterPro" id="IPR036277">
    <property type="entry name" value="SMC_hinge_sf"/>
</dbReference>
<dbReference type="EMBL" id="JAGFBS010000009">
    <property type="protein sequence ID" value="KAG6377383.1"/>
    <property type="molecule type" value="Genomic_DNA"/>
</dbReference>
<feature type="coiled-coil region" evidence="10">
    <location>
        <begin position="433"/>
        <end position="495"/>
    </location>
</feature>
<dbReference type="Gene3D" id="1.20.1060.20">
    <property type="match status" value="1"/>
</dbReference>
<evidence type="ECO:0000256" key="3">
    <source>
        <dbReference type="ARBA" id="ARBA00005597"/>
    </source>
</evidence>
<dbReference type="InterPro" id="IPR027417">
    <property type="entry name" value="P-loop_NTPase"/>
</dbReference>
<dbReference type="SUPFAM" id="SSF52540">
    <property type="entry name" value="P-loop containing nucleoside triphosphate hydrolases"/>
    <property type="match status" value="1"/>
</dbReference>
<feature type="region of interest" description="Disordered" evidence="11">
    <location>
        <begin position="1828"/>
        <end position="1861"/>
    </location>
</feature>
<organism evidence="13 14">
    <name type="scientific">Boletus reticuloceps</name>
    <dbReference type="NCBI Taxonomy" id="495285"/>
    <lineage>
        <taxon>Eukaryota</taxon>
        <taxon>Fungi</taxon>
        <taxon>Dikarya</taxon>
        <taxon>Basidiomycota</taxon>
        <taxon>Agaricomycotina</taxon>
        <taxon>Agaricomycetes</taxon>
        <taxon>Agaricomycetidae</taxon>
        <taxon>Boletales</taxon>
        <taxon>Boletineae</taxon>
        <taxon>Boletaceae</taxon>
        <taxon>Boletoideae</taxon>
        <taxon>Boletus</taxon>
    </lineage>
</organism>
<keyword evidence="9" id="KW-0131">Cell cycle</keyword>
<evidence type="ECO:0000256" key="4">
    <source>
        <dbReference type="ARBA" id="ARBA00022454"/>
    </source>
</evidence>
<dbReference type="PANTHER" id="PTHR18937:SF12">
    <property type="entry name" value="STRUCTURAL MAINTENANCE OF CHROMOSOMES PROTEIN"/>
    <property type="match status" value="1"/>
</dbReference>
<evidence type="ECO:0000256" key="7">
    <source>
        <dbReference type="ARBA" id="ARBA00023054"/>
    </source>
</evidence>
<evidence type="ECO:0000256" key="8">
    <source>
        <dbReference type="ARBA" id="ARBA00023242"/>
    </source>
</evidence>
<evidence type="ECO:0000256" key="6">
    <source>
        <dbReference type="ARBA" id="ARBA00022776"/>
    </source>
</evidence>
<evidence type="ECO:0000256" key="10">
    <source>
        <dbReference type="SAM" id="Coils"/>
    </source>
</evidence>
<feature type="compositionally biased region" description="Basic and acidic residues" evidence="11">
    <location>
        <begin position="1738"/>
        <end position="1748"/>
    </location>
</feature>
<evidence type="ECO:0000256" key="2">
    <source>
        <dbReference type="ARBA" id="ARBA00004286"/>
    </source>
</evidence>
<feature type="compositionally biased region" description="Basic and acidic residues" evidence="11">
    <location>
        <begin position="2101"/>
        <end position="2138"/>
    </location>
</feature>
<feature type="region of interest" description="Disordered" evidence="11">
    <location>
        <begin position="70"/>
        <end position="100"/>
    </location>
</feature>
<feature type="compositionally biased region" description="Low complexity" evidence="11">
    <location>
        <begin position="1846"/>
        <end position="1861"/>
    </location>
</feature>
<dbReference type="PANTHER" id="PTHR18937">
    <property type="entry name" value="STRUCTURAL MAINTENANCE OF CHROMOSOMES SMC FAMILY MEMBER"/>
    <property type="match status" value="1"/>
</dbReference>
<accession>A0A8I2YUW9</accession>
<dbReference type="GO" id="GO:0005634">
    <property type="term" value="C:nucleus"/>
    <property type="evidence" value="ECO:0007669"/>
    <property type="project" value="UniProtKB-SubCell"/>
</dbReference>
<dbReference type="Gene3D" id="3.40.50.300">
    <property type="entry name" value="P-loop containing nucleotide triphosphate hydrolases"/>
    <property type="match status" value="2"/>
</dbReference>
<dbReference type="GO" id="GO:0005524">
    <property type="term" value="F:ATP binding"/>
    <property type="evidence" value="ECO:0007669"/>
    <property type="project" value="InterPro"/>
</dbReference>
<dbReference type="GO" id="GO:0051301">
    <property type="term" value="P:cell division"/>
    <property type="evidence" value="ECO:0007669"/>
    <property type="project" value="UniProtKB-KW"/>
</dbReference>
<dbReference type="Gene3D" id="3.30.70.1620">
    <property type="match status" value="1"/>
</dbReference>
<dbReference type="GO" id="GO:0003677">
    <property type="term" value="F:DNA binding"/>
    <property type="evidence" value="ECO:0007669"/>
    <property type="project" value="TreeGrafter"/>
</dbReference>
<feature type="coiled-coil region" evidence="10">
    <location>
        <begin position="808"/>
        <end position="933"/>
    </location>
</feature>
<evidence type="ECO:0000256" key="11">
    <source>
        <dbReference type="SAM" id="MobiDB-lite"/>
    </source>
</evidence>
<feature type="compositionally biased region" description="Polar residues" evidence="11">
    <location>
        <begin position="1488"/>
        <end position="1503"/>
    </location>
</feature>
<dbReference type="InterPro" id="IPR010935">
    <property type="entry name" value="SMC_hinge"/>
</dbReference>
<proteinExistence type="inferred from homology"/>
<reference evidence="13" key="1">
    <citation type="submission" date="2021-03" db="EMBL/GenBank/DDBJ databases">
        <title>Evolutionary innovations through gain and loss of genes in the ectomycorrhizal Boletales.</title>
        <authorList>
            <person name="Wu G."/>
            <person name="Miyauchi S."/>
            <person name="Morin E."/>
            <person name="Yang Z.-L."/>
            <person name="Xu J."/>
            <person name="Martin F.M."/>
        </authorList>
    </citation>
    <scope>NUCLEOTIDE SEQUENCE</scope>
    <source>
        <strain evidence="13">BR01</strain>
    </source>
</reference>
<gene>
    <name evidence="13" type="ORF">JVT61DRAFT_15179</name>
</gene>
<dbReference type="OrthoDB" id="5575062at2759"/>
<evidence type="ECO:0000313" key="13">
    <source>
        <dbReference type="EMBL" id="KAG6377383.1"/>
    </source>
</evidence>
<comment type="subcellular location">
    <subcellularLocation>
        <location evidence="2">Chromosome</location>
    </subcellularLocation>
    <subcellularLocation>
        <location evidence="1">Nucleus</location>
    </subcellularLocation>
</comment>
<evidence type="ECO:0000256" key="1">
    <source>
        <dbReference type="ARBA" id="ARBA00004123"/>
    </source>
</evidence>
<comment type="caution">
    <text evidence="13">The sequence shown here is derived from an EMBL/GenBank/DDBJ whole genome shotgun (WGS) entry which is preliminary data.</text>
</comment>
<feature type="domain" description="SMC hinge" evidence="12">
    <location>
        <begin position="523"/>
        <end position="639"/>
    </location>
</feature>
<dbReference type="CDD" id="cd03275">
    <property type="entry name" value="ABC_SMC1_euk"/>
    <property type="match status" value="2"/>
</dbReference>
<feature type="region of interest" description="Disordered" evidence="11">
    <location>
        <begin position="1474"/>
        <end position="1505"/>
    </location>
</feature>
<feature type="compositionally biased region" description="Low complexity" evidence="11">
    <location>
        <begin position="1572"/>
        <end position="1594"/>
    </location>
</feature>
<keyword evidence="4" id="KW-0158">Chromosome</keyword>
<dbReference type="GO" id="GO:0007062">
    <property type="term" value="P:sister chromatid cohesion"/>
    <property type="evidence" value="ECO:0007669"/>
    <property type="project" value="InterPro"/>
</dbReference>
<keyword evidence="8" id="KW-0539">Nucleus</keyword>
<dbReference type="GO" id="GO:0008278">
    <property type="term" value="C:cohesin complex"/>
    <property type="evidence" value="ECO:0007669"/>
    <property type="project" value="InterPro"/>
</dbReference>
<sequence length="2138" mass="237303">MPLVRIELSNFKSYRGHQVIGPFKNFTSVIGPNGAGKSNLMDAISFVLGVKSAQLRSSQLKDLVYRGRRLARGPSDGSEDTQDQDDSGDDSDGQENQGEGTAKKAWVLAVFEDEKKKEWFFQRTISTTGASEYRLNERVVTYAAYNAALVSHNVLVKAKNFLVFQGDVEAVASQSPRELTRLIEQISGSLELAPEYEKAKEGQERATENATFNFTKRRGIAGEIRQYKEQKGEAERFEDLCQERDDLILRRILYKLFHIEEALEANARDIQKKSRALAGLRAEQQQHDKALEDARADQARARTAVVREEKKVRRQKRPSSPKLEPDLVATDEKVKHSARKMHNAQNMREQVGKDEERQQTKLNTLRRDLQTAHSAADEATEAYRRTSQDNTALSEESLAEYRALKAQASVLAVTERQSLETLGREEKTASRTLGQLKTQIEDMSTKKNKLTEDANVQGEKKTELEQKLSTLQADLARVKQEYDNHQSERTRYNRLLQAGIDRHETEREAKLKETLASLQRVFPGVRGRVVDLCKPTQRKYETSVSVILGRNIDAVVVDEEKTAIECIEYLRTQRAGQATFLPLDTISVKPVNDKFRSFAKGARLAVDVIQYEPAVERAMHHVCGNALVCDTMEVARYVCWEKGQEVKAVTLEGTIIHKSGLMTGGRSTHGSGKKWEEKDVQGLVRLRDNLLAQLQELNRSKSRGKADENIIAEITRLESAITVTKDDLSAFKLRHNGTKDELKHVERELKKLAPDFKKAQTAHATLISRISTLQSAIDEAEHGVFAFFCTKIGVSHIREYEERQLKVAEEESQARNRFDQQIARLTHQIQFEEEQLQLTQNRLATLKKTQEDEEVKVVELEKQKHQIQAEIASGQEEIENLRQGLNALNEALEEKNKVVEQVKKTHARAAKVLDQALKEIGSMNDEIEKLALERSSMYRKCRLEDIRLPLVTGNLKNVPMEENLRDEVAMDVDEDEDGTQRPRQVQDYGIEVDFAALNDEERASNNPETLTEFDASISKLSADIERMAPNLKAIERLDDVEARLVETEREAEKARKDSKTARDQFNEIKRQRCELFNKAYNHISERIDEVYKDLTKGKSAPMGGVAYLSLEDSEEPYSAGIKYHAMPPMKRFRDMEQLSGGEKTVAALALLFAIHSYQPAPFFVLDEVDAALDNTNVAKIANYIRSQASDSFQFIVISLKGSLYERGHSLVGIYRDQDVNSSRTLTLDSLGDAAINHIPGPCCSSNEKDRDHEMDTTQYTYVNQSLASVLVLGQSSIYSLLPSTLFAQVESLLRNGRLAEAQALLERAEADLAEGSTSSSDQVGGVRYSALFQEATTHFVKGAIDPRVTVSYFDELRPALFTEPPSHVDSSTNSRGVEGDPVEVEVWDGVREYMPDETSVDDISELVHIFVLPFSSPAALHPRMSALCSSLANFPPPIDLPATQLTLFLSSHVSHNSLAANLVRNYSPYLRPGAIPGSSAEDEPADAESSTSDSHTKSGTRTHPVTIAMREVLREEATGMVKSILAVVLGSAEMWSRDVIEAASTALALLHAHVGDIHSLLAVFAPPPSAPSKPSSRPVSRSSSRPPSRPGSTSHAYHSNGHQTISPNPPGPALPFRPGILAPVLSQMNLWGALVEMWKVCGDGGKVVDILAGLTEGTYVDAFVVDPLGQIFSILAPTRTDLSTSTVGVSLSLSEHERSSLVKKWAAWLAGKDVERGLKLLISPSPTRHRRPTGAAGRGRDKGDRERDAQRADELVILSELRNTHALAAKRYLEWLVVGRGLGRGGKETTEEEELFEEFVWNCVEEVLEYVADEVVGRLWRAKAASYASSSTSATSPSPPPPPPKSDSSPIQTSSQPSSRSSFLSYFASTTPDSPSKRARIKTLLLLQSIREGRKLVQDIQDRITDRGWDKILGLEMAVLHSKIPSARTTLKTLYALRDTSTTELFASSGGLTGVVSTKIGVSAAEGCGLSDWSGWFARGSGVAGVKDEKEPHDGDNMLKMLLEVYMEDGDTQQTARFLSSQAKRLDVVDIFPLVPTTWPLRALSTYLSRSLRRTQHTTHEGQIVKAICAGQNLAVLEGTFEVLREEGAIVEEAVSDDDEGKQGEDGVGRSFDEKGVLHGRAEGGTEVVDVHVGDGER</sequence>
<evidence type="ECO:0000256" key="5">
    <source>
        <dbReference type="ARBA" id="ARBA00022618"/>
    </source>
</evidence>
<feature type="compositionally biased region" description="Acidic residues" evidence="11">
    <location>
        <begin position="77"/>
        <end position="93"/>
    </location>
</feature>
<dbReference type="Pfam" id="PF02463">
    <property type="entry name" value="SMC_N"/>
    <property type="match status" value="1"/>
</dbReference>
<dbReference type="InterPro" id="IPR028468">
    <property type="entry name" value="Smc1_ABC"/>
</dbReference>
<dbReference type="Proteomes" id="UP000683000">
    <property type="component" value="Unassembled WGS sequence"/>
</dbReference>
<feature type="region of interest" description="Disordered" evidence="11">
    <location>
        <begin position="1567"/>
        <end position="1612"/>
    </location>
</feature>
<dbReference type="InterPro" id="IPR003395">
    <property type="entry name" value="RecF/RecN/SMC_N"/>
</dbReference>
<keyword evidence="7 10" id="KW-0175">Coiled coil</keyword>
<keyword evidence="14" id="KW-1185">Reference proteome</keyword>
<feature type="region of interest" description="Disordered" evidence="11">
    <location>
        <begin position="368"/>
        <end position="391"/>
    </location>
</feature>
<feature type="compositionally biased region" description="Polar residues" evidence="11">
    <location>
        <begin position="1595"/>
        <end position="1606"/>
    </location>
</feature>